<gene>
    <name evidence="1" type="ORF">GCM10007916_14910</name>
</gene>
<proteinExistence type="predicted"/>
<organism evidence="1 2">
    <name type="scientific">Psychromonas marina</name>
    <dbReference type="NCBI Taxonomy" id="88364"/>
    <lineage>
        <taxon>Bacteria</taxon>
        <taxon>Pseudomonadati</taxon>
        <taxon>Pseudomonadota</taxon>
        <taxon>Gammaproteobacteria</taxon>
        <taxon>Alteromonadales</taxon>
        <taxon>Psychromonadaceae</taxon>
        <taxon>Psychromonas</taxon>
    </lineage>
</organism>
<dbReference type="Gene3D" id="3.40.50.1000">
    <property type="entry name" value="HAD superfamily/HAD-like"/>
    <property type="match status" value="1"/>
</dbReference>
<accession>A0ABQ6DZ26</accession>
<dbReference type="PANTHER" id="PTHR18901:SF38">
    <property type="entry name" value="PSEUDOURIDINE-5'-PHOSPHATASE"/>
    <property type="match status" value="1"/>
</dbReference>
<dbReference type="Gene3D" id="1.10.150.240">
    <property type="entry name" value="Putative phosphatase, domain 2"/>
    <property type="match status" value="1"/>
</dbReference>
<dbReference type="SFLD" id="SFLDG01135">
    <property type="entry name" value="C1.5.6:_HAD__Beta-PGM__Phospha"/>
    <property type="match status" value="1"/>
</dbReference>
<dbReference type="InterPro" id="IPR023198">
    <property type="entry name" value="PGP-like_dom2"/>
</dbReference>
<dbReference type="CDD" id="cd07505">
    <property type="entry name" value="HAD_BPGM-like"/>
    <property type="match status" value="1"/>
</dbReference>
<evidence type="ECO:0000313" key="2">
    <source>
        <dbReference type="Proteomes" id="UP001157353"/>
    </source>
</evidence>
<reference evidence="2" key="1">
    <citation type="journal article" date="2019" name="Int. J. Syst. Evol. Microbiol.">
        <title>The Global Catalogue of Microorganisms (GCM) 10K type strain sequencing project: providing services to taxonomists for standard genome sequencing and annotation.</title>
        <authorList>
            <consortium name="The Broad Institute Genomics Platform"/>
            <consortium name="The Broad Institute Genome Sequencing Center for Infectious Disease"/>
            <person name="Wu L."/>
            <person name="Ma J."/>
        </authorList>
    </citation>
    <scope>NUCLEOTIDE SEQUENCE [LARGE SCALE GENOMIC DNA]</scope>
    <source>
        <strain evidence="2">NBRC 103166</strain>
    </source>
</reference>
<name>A0ABQ6DZ26_9GAMM</name>
<dbReference type="NCBIfam" id="TIGR01509">
    <property type="entry name" value="HAD-SF-IA-v3"/>
    <property type="match status" value="1"/>
</dbReference>
<dbReference type="InterPro" id="IPR006439">
    <property type="entry name" value="HAD-SF_hydro_IA"/>
</dbReference>
<dbReference type="EMBL" id="BSPQ01000004">
    <property type="protein sequence ID" value="GLS90424.1"/>
    <property type="molecule type" value="Genomic_DNA"/>
</dbReference>
<protein>
    <submittedName>
        <fullName evidence="1">Phosphoglycolate phosphatase</fullName>
    </submittedName>
</protein>
<comment type="caution">
    <text evidence="1">The sequence shown here is derived from an EMBL/GenBank/DDBJ whole genome shotgun (WGS) entry which is preliminary data.</text>
</comment>
<keyword evidence="2" id="KW-1185">Reference proteome</keyword>
<evidence type="ECO:0000313" key="1">
    <source>
        <dbReference type="EMBL" id="GLS90424.1"/>
    </source>
</evidence>
<dbReference type="Pfam" id="PF00702">
    <property type="entry name" value="Hydrolase"/>
    <property type="match status" value="1"/>
</dbReference>
<dbReference type="InterPro" id="IPR036412">
    <property type="entry name" value="HAD-like_sf"/>
</dbReference>
<dbReference type="SUPFAM" id="SSF56784">
    <property type="entry name" value="HAD-like"/>
    <property type="match status" value="1"/>
</dbReference>
<dbReference type="InterPro" id="IPR023214">
    <property type="entry name" value="HAD_sf"/>
</dbReference>
<dbReference type="SFLD" id="SFLDG01129">
    <property type="entry name" value="C1.5:_HAD__Beta-PGM__Phosphata"/>
    <property type="match status" value="1"/>
</dbReference>
<dbReference type="PANTHER" id="PTHR18901">
    <property type="entry name" value="2-DEOXYGLUCOSE-6-PHOSPHATE PHOSPHATASE 2"/>
    <property type="match status" value="1"/>
</dbReference>
<dbReference type="PRINTS" id="PR00413">
    <property type="entry name" value="HADHALOGNASE"/>
</dbReference>
<dbReference type="Proteomes" id="UP001157353">
    <property type="component" value="Unassembled WGS sequence"/>
</dbReference>
<sequence length="226" mass="25048">MNYQAAIFDMDGLLLDTERVCLEAFRDACYALSLPFLEQTYLGIIGRNAQGIEEVLSAGYSDKIAYPTLRAAWMDRYHPIVETQAIPVKKGVIELLEWLKSQNIPMAVATSTPKELAITKLKLAGLYGYFEQLSTGCEVKQGKPHPEIFLLAAERLQVSPEQCLVFEDSNNGVRSGIAANMQVFQIPDLVAPCAEVLKLGHIVEVSLQEVHQMLIKHASQSQGKVQ</sequence>
<dbReference type="RefSeq" id="WP_284203551.1">
    <property type="nucleotide sequence ID" value="NZ_BSPQ01000004.1"/>
</dbReference>
<dbReference type="SFLD" id="SFLDS00003">
    <property type="entry name" value="Haloacid_Dehalogenase"/>
    <property type="match status" value="1"/>
</dbReference>